<dbReference type="EMBL" id="JBHUDK010000001">
    <property type="protein sequence ID" value="MFD1597376.1"/>
    <property type="molecule type" value="Genomic_DNA"/>
</dbReference>
<dbReference type="Gene3D" id="3.40.50.1820">
    <property type="entry name" value="alpha/beta hydrolase"/>
    <property type="match status" value="1"/>
</dbReference>
<dbReference type="GO" id="GO:0016787">
    <property type="term" value="F:hydrolase activity"/>
    <property type="evidence" value="ECO:0007669"/>
    <property type="project" value="UniProtKB-KW"/>
</dbReference>
<organism evidence="2 3">
    <name type="scientific">Halobellus rarus</name>
    <dbReference type="NCBI Taxonomy" id="1126237"/>
    <lineage>
        <taxon>Archaea</taxon>
        <taxon>Methanobacteriati</taxon>
        <taxon>Methanobacteriota</taxon>
        <taxon>Stenosarchaea group</taxon>
        <taxon>Halobacteria</taxon>
        <taxon>Halobacteriales</taxon>
        <taxon>Haloferacaceae</taxon>
        <taxon>Halobellus</taxon>
    </lineage>
</organism>
<accession>A0ABD6CH21</accession>
<feature type="domain" description="AB hydrolase-1" evidence="1">
    <location>
        <begin position="41"/>
        <end position="224"/>
    </location>
</feature>
<gene>
    <name evidence="2" type="ORF">ACFSBX_00105</name>
</gene>
<evidence type="ECO:0000313" key="2">
    <source>
        <dbReference type="EMBL" id="MFD1597376.1"/>
    </source>
</evidence>
<dbReference type="AlphaFoldDB" id="A0ABD6CH21"/>
<proteinExistence type="predicted"/>
<keyword evidence="3" id="KW-1185">Reference proteome</keyword>
<evidence type="ECO:0000313" key="3">
    <source>
        <dbReference type="Proteomes" id="UP001597085"/>
    </source>
</evidence>
<sequence length="247" mass="27134">MNLPLATRFRETPRMRITRRGADGEDLLVVLGWGNKPTHEHVAWLLTRLLDAGYRVHAVTLPTNGWNFEAQYVAPLDDYLNDHDIDVALSHSTGGLVAEYLSERHALRNVFLSPWWGVRTDGAVDRAVLAAFERLPTARRLYAPDLDAEAIGDLKSSAEAAAGPDGLSPAFLAAIRDAQSRLGSFDDGDAVFYTPEDRVVDPAEIEERTPPRNRRSYDGGHEFFASSGRDTVLDDVLAALEAGPDAI</sequence>
<dbReference type="InterPro" id="IPR029058">
    <property type="entry name" value="AB_hydrolase_fold"/>
</dbReference>
<protein>
    <submittedName>
        <fullName evidence="2">Alpha/beta hydrolase</fullName>
    </submittedName>
</protein>
<dbReference type="SUPFAM" id="SSF53474">
    <property type="entry name" value="alpha/beta-Hydrolases"/>
    <property type="match status" value="1"/>
</dbReference>
<evidence type="ECO:0000259" key="1">
    <source>
        <dbReference type="Pfam" id="PF12697"/>
    </source>
</evidence>
<name>A0ABD6CH21_9EURY</name>
<dbReference type="Proteomes" id="UP001597085">
    <property type="component" value="Unassembled WGS sequence"/>
</dbReference>
<dbReference type="RefSeq" id="WP_256422469.1">
    <property type="nucleotide sequence ID" value="NZ_JANHDI010000013.1"/>
</dbReference>
<dbReference type="Pfam" id="PF12697">
    <property type="entry name" value="Abhydrolase_6"/>
    <property type="match status" value="1"/>
</dbReference>
<keyword evidence="2" id="KW-0378">Hydrolase</keyword>
<reference evidence="2 3" key="1">
    <citation type="journal article" date="2019" name="Int. J. Syst. Evol. Microbiol.">
        <title>The Global Catalogue of Microorganisms (GCM) 10K type strain sequencing project: providing services to taxonomists for standard genome sequencing and annotation.</title>
        <authorList>
            <consortium name="The Broad Institute Genomics Platform"/>
            <consortium name="The Broad Institute Genome Sequencing Center for Infectious Disease"/>
            <person name="Wu L."/>
            <person name="Ma J."/>
        </authorList>
    </citation>
    <scope>NUCLEOTIDE SEQUENCE [LARGE SCALE GENOMIC DNA]</scope>
    <source>
        <strain evidence="2 3">CGMCC 1.12121</strain>
    </source>
</reference>
<dbReference type="InterPro" id="IPR000073">
    <property type="entry name" value="AB_hydrolase_1"/>
</dbReference>
<comment type="caution">
    <text evidence="2">The sequence shown here is derived from an EMBL/GenBank/DDBJ whole genome shotgun (WGS) entry which is preliminary data.</text>
</comment>